<comment type="caution">
    <text evidence="1">The sequence shown here is derived from an EMBL/GenBank/DDBJ whole genome shotgun (WGS) entry which is preliminary data.</text>
</comment>
<reference evidence="1 2" key="1">
    <citation type="journal article" date="2015" name="Genome Biol.">
        <title>Comparative genomics of Steinernema reveals deeply conserved gene regulatory networks.</title>
        <authorList>
            <person name="Dillman A.R."/>
            <person name="Macchietto M."/>
            <person name="Porter C.F."/>
            <person name="Rogers A."/>
            <person name="Williams B."/>
            <person name="Antoshechkin I."/>
            <person name="Lee M.M."/>
            <person name="Goodwin Z."/>
            <person name="Lu X."/>
            <person name="Lewis E.E."/>
            <person name="Goodrich-Blair H."/>
            <person name="Stock S.P."/>
            <person name="Adams B.J."/>
            <person name="Sternberg P.W."/>
            <person name="Mortazavi A."/>
        </authorList>
    </citation>
    <scope>NUCLEOTIDE SEQUENCE [LARGE SCALE GENOMIC DNA]</scope>
    <source>
        <strain evidence="1 2">ALL</strain>
    </source>
</reference>
<proteinExistence type="predicted"/>
<keyword evidence="2" id="KW-1185">Reference proteome</keyword>
<evidence type="ECO:0000313" key="2">
    <source>
        <dbReference type="Proteomes" id="UP000298663"/>
    </source>
</evidence>
<dbReference type="STRING" id="34508.A0A4U5NGI2"/>
<gene>
    <name evidence="1" type="ORF">L596_015626</name>
</gene>
<protein>
    <submittedName>
        <fullName evidence="1">Uncharacterized protein</fullName>
    </submittedName>
</protein>
<reference evidence="1 2" key="2">
    <citation type="journal article" date="2019" name="G3 (Bethesda)">
        <title>Hybrid Assembly of the Genome of the Entomopathogenic Nematode Steinernema carpocapsae Identifies the X-Chromosome.</title>
        <authorList>
            <person name="Serra L."/>
            <person name="Macchietto M."/>
            <person name="Macias-Munoz A."/>
            <person name="McGill C.J."/>
            <person name="Rodriguez I.M."/>
            <person name="Rodriguez B."/>
            <person name="Murad R."/>
            <person name="Mortazavi A."/>
        </authorList>
    </citation>
    <scope>NUCLEOTIDE SEQUENCE [LARGE SCALE GENOMIC DNA]</scope>
    <source>
        <strain evidence="1 2">ALL</strain>
    </source>
</reference>
<name>A0A4U5NGI2_STECR</name>
<organism evidence="1 2">
    <name type="scientific">Steinernema carpocapsae</name>
    <name type="common">Entomopathogenic nematode</name>
    <dbReference type="NCBI Taxonomy" id="34508"/>
    <lineage>
        <taxon>Eukaryota</taxon>
        <taxon>Metazoa</taxon>
        <taxon>Ecdysozoa</taxon>
        <taxon>Nematoda</taxon>
        <taxon>Chromadorea</taxon>
        <taxon>Rhabditida</taxon>
        <taxon>Tylenchina</taxon>
        <taxon>Panagrolaimomorpha</taxon>
        <taxon>Strongyloidoidea</taxon>
        <taxon>Steinernematidae</taxon>
        <taxon>Steinernema</taxon>
    </lineage>
</organism>
<dbReference type="Proteomes" id="UP000298663">
    <property type="component" value="Unassembled WGS sequence"/>
</dbReference>
<dbReference type="EMBL" id="AZBU02000004">
    <property type="protein sequence ID" value="TKR81812.1"/>
    <property type="molecule type" value="Genomic_DNA"/>
</dbReference>
<sequence length="96" mass="11426">MPRQTAENPSLVVVAGEEDNVSRCVEYLRIDEEDFMQDVVESYGFVPTRTDSKRPLYDLWKRRREDKIHAILFVDVFSRICLFWIRKDFPLSNITI</sequence>
<dbReference type="AlphaFoldDB" id="A0A4U5NGI2"/>
<evidence type="ECO:0000313" key="1">
    <source>
        <dbReference type="EMBL" id="TKR81812.1"/>
    </source>
</evidence>
<accession>A0A4U5NGI2</accession>